<dbReference type="EMBL" id="MT144383">
    <property type="protein sequence ID" value="QJA52976.1"/>
    <property type="molecule type" value="Genomic_DNA"/>
</dbReference>
<accession>A0A6H1ZYH1</accession>
<organism evidence="1">
    <name type="scientific">viral metagenome</name>
    <dbReference type="NCBI Taxonomy" id="1070528"/>
    <lineage>
        <taxon>unclassified sequences</taxon>
        <taxon>metagenomes</taxon>
        <taxon>organismal metagenomes</taxon>
    </lineage>
</organism>
<sequence length="201" mass="22859">MQGRGAMWDELKLKLPKKVKWASDGKEGEGVLYDMDISETCVEFMINDPSIQEPFSLCSSREFLGANGDVNGLRISARYMGEIVVLPDKKEGREKMEDKTTVVTMRVIDLANPVPGAWTRPCDECGELTWISGLWKDKKIDQVVCKPCWLTKYKNRDYVACTNEETIQQALEVLRGRGINVTREELIENLEIEIGKEIKII</sequence>
<dbReference type="AlphaFoldDB" id="A0A6H1ZYH1"/>
<reference evidence="1" key="1">
    <citation type="submission" date="2020-03" db="EMBL/GenBank/DDBJ databases">
        <title>The deep terrestrial virosphere.</title>
        <authorList>
            <person name="Holmfeldt K."/>
            <person name="Nilsson E."/>
            <person name="Simone D."/>
            <person name="Lopez-Fernandez M."/>
            <person name="Wu X."/>
            <person name="de Brujin I."/>
            <person name="Lundin D."/>
            <person name="Andersson A."/>
            <person name="Bertilsson S."/>
            <person name="Dopson M."/>
        </authorList>
    </citation>
    <scope>NUCLEOTIDE SEQUENCE</scope>
    <source>
        <strain evidence="1">TM448A03128</strain>
    </source>
</reference>
<evidence type="ECO:0000313" key="1">
    <source>
        <dbReference type="EMBL" id="QJA52976.1"/>
    </source>
</evidence>
<name>A0A6H1ZYH1_9ZZZZ</name>
<protein>
    <submittedName>
        <fullName evidence="1">Uncharacterized protein</fullName>
    </submittedName>
</protein>
<gene>
    <name evidence="1" type="ORF">TM448A03128_0010</name>
</gene>
<proteinExistence type="predicted"/>